<accession>A0A9X1KYH9</accession>
<comment type="caution">
    <text evidence="1">The sequence shown here is derived from an EMBL/GenBank/DDBJ whole genome shotgun (WGS) entry which is preliminary data.</text>
</comment>
<dbReference type="EMBL" id="JAIXNE010000005">
    <property type="protein sequence ID" value="MCA6077943.1"/>
    <property type="molecule type" value="Genomic_DNA"/>
</dbReference>
<name>A0A9X1KYH9_9BACT</name>
<protein>
    <submittedName>
        <fullName evidence="1">Uncharacterized protein</fullName>
    </submittedName>
</protein>
<evidence type="ECO:0000313" key="1">
    <source>
        <dbReference type="EMBL" id="MCA6077943.1"/>
    </source>
</evidence>
<sequence>MNRIIIGIILITCAACNDGTDLDNPIFIGVDNTFELRSQATAGVISLSQDTVTVEVLEILDSRCPSDVVCIWAGYGYAKLALSLNNDATTVELCIGQCANGPYRTADTVRFELANKEMSAILVGISPFPTTSNGSEEKRALLEFTD</sequence>
<proteinExistence type="predicted"/>
<dbReference type="RefSeq" id="WP_225698806.1">
    <property type="nucleotide sequence ID" value="NZ_JAIXNE010000005.1"/>
</dbReference>
<evidence type="ECO:0000313" key="2">
    <source>
        <dbReference type="Proteomes" id="UP001139409"/>
    </source>
</evidence>
<gene>
    <name evidence="1" type="ORF">LDX50_23910</name>
</gene>
<dbReference type="Proteomes" id="UP001139409">
    <property type="component" value="Unassembled WGS sequence"/>
</dbReference>
<dbReference type="AlphaFoldDB" id="A0A9X1KYH9"/>
<keyword evidence="2" id="KW-1185">Reference proteome</keyword>
<reference evidence="1" key="1">
    <citation type="submission" date="2021-09" db="EMBL/GenBank/DDBJ databases">
        <title>Fulvivirga sp. isolated from coastal sediment.</title>
        <authorList>
            <person name="Yu H."/>
        </authorList>
    </citation>
    <scope>NUCLEOTIDE SEQUENCE</scope>
    <source>
        <strain evidence="1">1062</strain>
    </source>
</reference>
<organism evidence="1 2">
    <name type="scientific">Fulvivirga sedimenti</name>
    <dbReference type="NCBI Taxonomy" id="2879465"/>
    <lineage>
        <taxon>Bacteria</taxon>
        <taxon>Pseudomonadati</taxon>
        <taxon>Bacteroidota</taxon>
        <taxon>Cytophagia</taxon>
        <taxon>Cytophagales</taxon>
        <taxon>Fulvivirgaceae</taxon>
        <taxon>Fulvivirga</taxon>
    </lineage>
</organism>